<dbReference type="InterPro" id="IPR018110">
    <property type="entry name" value="Mandel_Rmase/mucon_lact_enz_CS"/>
</dbReference>
<evidence type="ECO:0000256" key="1">
    <source>
        <dbReference type="ARBA" id="ARBA00022723"/>
    </source>
</evidence>
<evidence type="ECO:0000259" key="5">
    <source>
        <dbReference type="SMART" id="SM00922"/>
    </source>
</evidence>
<keyword evidence="1 4" id="KW-0479">Metal-binding</keyword>
<accession>A0ABD6AR91</accession>
<dbReference type="SMART" id="SM00922">
    <property type="entry name" value="MR_MLE"/>
    <property type="match status" value="1"/>
</dbReference>
<feature type="active site" description="Proton donor" evidence="4">
    <location>
        <position position="153"/>
    </location>
</feature>
<gene>
    <name evidence="4" type="primary">menC</name>
    <name evidence="6" type="ORF">ACFSBT_03790</name>
</gene>
<keyword evidence="7" id="KW-1185">Reference proteome</keyword>
<feature type="binding site" evidence="4">
    <location>
        <position position="237"/>
    </location>
    <ligand>
        <name>Mg(2+)</name>
        <dbReference type="ChEBI" id="CHEBI:18420"/>
    </ligand>
</feature>
<dbReference type="GO" id="GO:0043748">
    <property type="term" value="F:O-succinylbenzoate synthase activity"/>
    <property type="evidence" value="ECO:0007669"/>
    <property type="project" value="UniProtKB-EC"/>
</dbReference>
<evidence type="ECO:0000313" key="7">
    <source>
        <dbReference type="Proteomes" id="UP001597187"/>
    </source>
</evidence>
<dbReference type="InterPro" id="IPR036849">
    <property type="entry name" value="Enolase-like_C_sf"/>
</dbReference>
<comment type="pathway">
    <text evidence="4">Quinol/quinone metabolism; menaquinone biosynthesis.</text>
</comment>
<dbReference type="EMBL" id="JBHUDC010000002">
    <property type="protein sequence ID" value="MFD1512400.1"/>
    <property type="molecule type" value="Genomic_DNA"/>
</dbReference>
<dbReference type="Proteomes" id="UP001597187">
    <property type="component" value="Unassembled WGS sequence"/>
</dbReference>
<dbReference type="InterPro" id="IPR029065">
    <property type="entry name" value="Enolase_C-like"/>
</dbReference>
<comment type="cofactor">
    <cofactor evidence="4">
        <name>a divalent metal cation</name>
        <dbReference type="ChEBI" id="CHEBI:60240"/>
    </cofactor>
</comment>
<feature type="binding site" evidence="4">
    <location>
        <position position="181"/>
    </location>
    <ligand>
        <name>Mg(2+)</name>
        <dbReference type="ChEBI" id="CHEBI:18420"/>
    </ligand>
</feature>
<dbReference type="PANTHER" id="PTHR48073">
    <property type="entry name" value="O-SUCCINYLBENZOATE SYNTHASE-RELATED"/>
    <property type="match status" value="1"/>
</dbReference>
<keyword evidence="3 4" id="KW-0456">Lyase</keyword>
<comment type="pathway">
    <text evidence="4">Quinol/quinone metabolism; 1,4-dihydroxy-2-naphthoate biosynthesis; 1,4-dihydroxy-2-naphthoate from chorismate: step 4/7.</text>
</comment>
<dbReference type="SFLD" id="SFLDF00009">
    <property type="entry name" value="o-succinylbenzoate_synthase"/>
    <property type="match status" value="1"/>
</dbReference>
<dbReference type="SUPFAM" id="SSF54826">
    <property type="entry name" value="Enolase N-terminal domain-like"/>
    <property type="match status" value="1"/>
</dbReference>
<dbReference type="EC" id="4.2.1.113" evidence="4"/>
<feature type="binding site" evidence="4">
    <location>
        <position position="207"/>
    </location>
    <ligand>
        <name>Mg(2+)</name>
        <dbReference type="ChEBI" id="CHEBI:18420"/>
    </ligand>
</feature>
<dbReference type="InterPro" id="IPR010196">
    <property type="entry name" value="OSB_synthase_MenC1"/>
</dbReference>
<name>A0ABD6AR91_9EURY</name>
<keyword evidence="2 4" id="KW-0460">Magnesium</keyword>
<evidence type="ECO:0000256" key="3">
    <source>
        <dbReference type="ARBA" id="ARBA00023239"/>
    </source>
</evidence>
<feature type="active site" description="Proton acceptor" evidence="4">
    <location>
        <position position="260"/>
    </location>
</feature>
<dbReference type="GO" id="GO:0000287">
    <property type="term" value="F:magnesium ion binding"/>
    <property type="evidence" value="ECO:0007669"/>
    <property type="project" value="UniProtKB-UniRule"/>
</dbReference>
<evidence type="ECO:0000256" key="4">
    <source>
        <dbReference type="HAMAP-Rule" id="MF_00470"/>
    </source>
</evidence>
<organism evidence="6 7">
    <name type="scientific">Halomarina rubra</name>
    <dbReference type="NCBI Taxonomy" id="2071873"/>
    <lineage>
        <taxon>Archaea</taxon>
        <taxon>Methanobacteriati</taxon>
        <taxon>Methanobacteriota</taxon>
        <taxon>Stenosarchaea group</taxon>
        <taxon>Halobacteria</taxon>
        <taxon>Halobacteriales</taxon>
        <taxon>Natronomonadaceae</taxon>
        <taxon>Halomarina</taxon>
    </lineage>
</organism>
<dbReference type="RefSeq" id="WP_250872379.1">
    <property type="nucleotide sequence ID" value="NZ_JALXFV010000002.1"/>
</dbReference>
<comment type="catalytic activity">
    <reaction evidence="4">
        <text>(1R,6R)-6-hydroxy-2-succinyl-cyclohexa-2,4-diene-1-carboxylate = 2-succinylbenzoate + H2O</text>
        <dbReference type="Rhea" id="RHEA:10196"/>
        <dbReference type="ChEBI" id="CHEBI:15377"/>
        <dbReference type="ChEBI" id="CHEBI:18325"/>
        <dbReference type="ChEBI" id="CHEBI:58689"/>
        <dbReference type="EC" id="4.2.1.113"/>
    </reaction>
</comment>
<evidence type="ECO:0000256" key="2">
    <source>
        <dbReference type="ARBA" id="ARBA00022842"/>
    </source>
</evidence>
<dbReference type="SFLD" id="SFLDS00001">
    <property type="entry name" value="Enolase"/>
    <property type="match status" value="1"/>
</dbReference>
<dbReference type="InterPro" id="IPR029017">
    <property type="entry name" value="Enolase-like_N"/>
</dbReference>
<comment type="caution">
    <text evidence="6">The sequence shown here is derived from an EMBL/GenBank/DDBJ whole genome shotgun (WGS) entry which is preliminary data.</text>
</comment>
<reference evidence="6 7" key="1">
    <citation type="journal article" date="2019" name="Int. J. Syst. Evol. Microbiol.">
        <title>The Global Catalogue of Microorganisms (GCM) 10K type strain sequencing project: providing services to taxonomists for standard genome sequencing and annotation.</title>
        <authorList>
            <consortium name="The Broad Institute Genomics Platform"/>
            <consortium name="The Broad Institute Genome Sequencing Center for Infectious Disease"/>
            <person name="Wu L."/>
            <person name="Ma J."/>
        </authorList>
    </citation>
    <scope>NUCLEOTIDE SEQUENCE [LARGE SCALE GENOMIC DNA]</scope>
    <source>
        <strain evidence="6 7">CGMCC 1.12563</strain>
    </source>
</reference>
<dbReference type="PROSITE" id="PS00909">
    <property type="entry name" value="MR_MLE_2"/>
    <property type="match status" value="1"/>
</dbReference>
<dbReference type="GO" id="GO:0009234">
    <property type="term" value="P:menaquinone biosynthetic process"/>
    <property type="evidence" value="ECO:0007669"/>
    <property type="project" value="UniProtKB-UniRule"/>
</dbReference>
<comment type="similarity">
    <text evidence="4">Belongs to the mandelate racemase/muconate lactonizing enzyme family. MenC type 1 subfamily.</text>
</comment>
<protein>
    <recommendedName>
        <fullName evidence="4">o-succinylbenzoate synthase</fullName>
        <shortName evidence="4">OSB synthase</shortName>
        <shortName evidence="4">OSBS</shortName>
        <ecNumber evidence="4">4.2.1.113</ecNumber>
    </recommendedName>
    <alternativeName>
        <fullName evidence="4">4-(2'-carboxyphenyl)-4-oxybutyric acid synthase</fullName>
    </alternativeName>
    <alternativeName>
        <fullName evidence="4">o-succinylbenzoic acid synthase</fullName>
    </alternativeName>
</protein>
<dbReference type="CDD" id="cd03320">
    <property type="entry name" value="OSBS"/>
    <property type="match status" value="1"/>
</dbReference>
<sequence>MRLRFERFSVSLASPLGTATGPVTDREGFVVTVDVGGQRDVGEATPLPGWTESVESCERALRRVARFPDPRRALTGQGDDVLADAPAARHGVALALADAASHRDRLSLYRWLGGEAPVESVPVNATVGDGDVETSVGAAEDAVADGFDCLKVKVGARTPTEDVERLRAVRAACPDVELRADANGAWDRDTAEELVDALADCDLSLLEQPLPSEDVAGHAALREYVAETDAGVDVGLDESLTATRPETLLAAEAADVLVLKPMALGGVDRARSVALAARERGVDVVVTTTIDAVYARTAAVHLAASLPEVRACGLATAGLLDADLASDPAPVEHGAIAVPEGKGNVPRQFRSNSA</sequence>
<dbReference type="Pfam" id="PF13378">
    <property type="entry name" value="MR_MLE_C"/>
    <property type="match status" value="1"/>
</dbReference>
<dbReference type="Gene3D" id="3.30.390.10">
    <property type="entry name" value="Enolase-like, N-terminal domain"/>
    <property type="match status" value="1"/>
</dbReference>
<comment type="function">
    <text evidence="4">Converts 2-succinyl-6-hydroxy-2,4-cyclohexadiene-1-carboxylate (SHCHC) to 2-succinylbenzoate (OSB).</text>
</comment>
<proteinExistence type="inferred from homology"/>
<dbReference type="HAMAP" id="MF_00470">
    <property type="entry name" value="MenC_1"/>
    <property type="match status" value="1"/>
</dbReference>
<dbReference type="SUPFAM" id="SSF51604">
    <property type="entry name" value="Enolase C-terminal domain-like"/>
    <property type="match status" value="1"/>
</dbReference>
<dbReference type="SFLD" id="SFLDG00180">
    <property type="entry name" value="muconate_cycloisomerase"/>
    <property type="match status" value="1"/>
</dbReference>
<dbReference type="InterPro" id="IPR013342">
    <property type="entry name" value="Mandelate_racemase_C"/>
</dbReference>
<feature type="domain" description="Mandelate racemase/muconate lactonizing enzyme C-terminal" evidence="5">
    <location>
        <begin position="132"/>
        <end position="228"/>
    </location>
</feature>
<dbReference type="Gene3D" id="3.20.20.120">
    <property type="entry name" value="Enolase-like C-terminal domain"/>
    <property type="match status" value="1"/>
</dbReference>
<dbReference type="PANTHER" id="PTHR48073:SF2">
    <property type="entry name" value="O-SUCCINYLBENZOATE SYNTHASE"/>
    <property type="match status" value="1"/>
</dbReference>
<keyword evidence="4" id="KW-0474">Menaquinone biosynthesis</keyword>
<evidence type="ECO:0000313" key="6">
    <source>
        <dbReference type="EMBL" id="MFD1512400.1"/>
    </source>
</evidence>
<dbReference type="AlphaFoldDB" id="A0ABD6AR91"/>